<protein>
    <submittedName>
        <fullName evidence="2">Uncharacterized protein</fullName>
    </submittedName>
</protein>
<dbReference type="Proteomes" id="UP001499947">
    <property type="component" value="Unassembled WGS sequence"/>
</dbReference>
<sequence>MGTLDGMGDNRTHWALTGRTRRPNTRCSQPALPADWTPGAHSPHCAPTGRPVLTARAARRLDARCSQPALPADWTPGAHSSHCAPTGHPVLTARAGR</sequence>
<organism evidence="2 3">
    <name type="scientific">Streptomyces yatensis</name>
    <dbReference type="NCBI Taxonomy" id="155177"/>
    <lineage>
        <taxon>Bacteria</taxon>
        <taxon>Bacillati</taxon>
        <taxon>Actinomycetota</taxon>
        <taxon>Actinomycetes</taxon>
        <taxon>Kitasatosporales</taxon>
        <taxon>Streptomycetaceae</taxon>
        <taxon>Streptomyces</taxon>
        <taxon>Streptomyces violaceusniger group</taxon>
    </lineage>
</organism>
<comment type="caution">
    <text evidence="2">The sequence shown here is derived from an EMBL/GenBank/DDBJ whole genome shotgun (WGS) entry which is preliminary data.</text>
</comment>
<reference evidence="2 3" key="1">
    <citation type="journal article" date="2019" name="Int. J. Syst. Evol. Microbiol.">
        <title>The Global Catalogue of Microorganisms (GCM) 10K type strain sequencing project: providing services to taxonomists for standard genome sequencing and annotation.</title>
        <authorList>
            <consortium name="The Broad Institute Genomics Platform"/>
            <consortium name="The Broad Institute Genome Sequencing Center for Infectious Disease"/>
            <person name="Wu L."/>
            <person name="Ma J."/>
        </authorList>
    </citation>
    <scope>NUCLEOTIDE SEQUENCE [LARGE SCALE GENOMIC DNA]</scope>
    <source>
        <strain evidence="2 3">JCM 13244</strain>
    </source>
</reference>
<feature type="region of interest" description="Disordered" evidence="1">
    <location>
        <begin position="73"/>
        <end position="97"/>
    </location>
</feature>
<gene>
    <name evidence="2" type="ORF">GCM10009680_03680</name>
</gene>
<feature type="region of interest" description="Disordered" evidence="1">
    <location>
        <begin position="1"/>
        <end position="44"/>
    </location>
</feature>
<dbReference type="EMBL" id="BAAALR010000005">
    <property type="protein sequence ID" value="GAA1667412.1"/>
    <property type="molecule type" value="Genomic_DNA"/>
</dbReference>
<keyword evidence="3" id="KW-1185">Reference proteome</keyword>
<name>A0ABN2G936_9ACTN</name>
<evidence type="ECO:0000256" key="1">
    <source>
        <dbReference type="SAM" id="MobiDB-lite"/>
    </source>
</evidence>
<evidence type="ECO:0000313" key="2">
    <source>
        <dbReference type="EMBL" id="GAA1667412.1"/>
    </source>
</evidence>
<accession>A0ABN2G936</accession>
<proteinExistence type="predicted"/>
<evidence type="ECO:0000313" key="3">
    <source>
        <dbReference type="Proteomes" id="UP001499947"/>
    </source>
</evidence>